<dbReference type="PANTHER" id="PTHR45947">
    <property type="entry name" value="SULFOQUINOVOSYL TRANSFERASE SQD2"/>
    <property type="match status" value="1"/>
</dbReference>
<evidence type="ECO:0000259" key="1">
    <source>
        <dbReference type="Pfam" id="PF00534"/>
    </source>
</evidence>
<organism evidence="2 3">
    <name type="scientific">Edaphobacillus lindanitolerans</name>
    <dbReference type="NCBI Taxonomy" id="550447"/>
    <lineage>
        <taxon>Bacteria</taxon>
        <taxon>Bacillati</taxon>
        <taxon>Bacillota</taxon>
        <taxon>Bacilli</taxon>
        <taxon>Bacillales</taxon>
        <taxon>Bacillaceae</taxon>
        <taxon>Edaphobacillus</taxon>
    </lineage>
</organism>
<dbReference type="CDD" id="cd03801">
    <property type="entry name" value="GT4_PimA-like"/>
    <property type="match status" value="1"/>
</dbReference>
<dbReference type="STRING" id="550447.SAMN05428946_1007"/>
<dbReference type="AlphaFoldDB" id="A0A1U7PNP1"/>
<dbReference type="PANTHER" id="PTHR45947:SF3">
    <property type="entry name" value="SULFOQUINOVOSYL TRANSFERASE SQD2"/>
    <property type="match status" value="1"/>
</dbReference>
<dbReference type="Proteomes" id="UP000187550">
    <property type="component" value="Unassembled WGS sequence"/>
</dbReference>
<proteinExistence type="predicted"/>
<protein>
    <submittedName>
        <fullName evidence="2">Glycosyltransferase involved in cell wall bisynthesis</fullName>
    </submittedName>
</protein>
<dbReference type="OrthoDB" id="9803279at2"/>
<gene>
    <name evidence="2" type="ORF">SAMN05428946_1007</name>
</gene>
<dbReference type="GO" id="GO:0016757">
    <property type="term" value="F:glycosyltransferase activity"/>
    <property type="evidence" value="ECO:0007669"/>
    <property type="project" value="InterPro"/>
</dbReference>
<dbReference type="SUPFAM" id="SSF53756">
    <property type="entry name" value="UDP-Glycosyltransferase/glycogen phosphorylase"/>
    <property type="match status" value="1"/>
</dbReference>
<accession>A0A1U7PNP1</accession>
<keyword evidence="2" id="KW-0808">Transferase</keyword>
<dbReference type="RefSeq" id="WP_076757227.1">
    <property type="nucleotide sequence ID" value="NZ_FTPL01000001.1"/>
</dbReference>
<sequence length="390" mass="45592">MRLLYAHDVRIIKNNQLYYSYTFDYSLWKRYLKEFESMIVASRQIELDQLQHEVPLSSGERVEFIEIPSLNNNFSKYFWNRNRGKKIINDILNKVDCVIVRLPSSVGLLTYQLAKKKNIPVAVELVGFPNDAFRYHGSLLGKMYAPLATFKYKRVLKNATHAIYVTEYALQKKFPTLGFTYSASNVVINREYQNRYLDSLDKRIPEREEIKIGLIGQVDIYYKGVDTALLALKRIIKKMPNLNIKLEIIGGGDLSKWKQWIENNKMKNNVTFLGKLTKNEIDKWFESIYIYIQPSRTEGLPRSVIEAMNFGLPIVATNVGGIPELIDSRFLHNSGDYKALATLILDLLNNEDLRIDQSKRNYNRAGEFMVDHLDRKRNDFYHDFKEFIKK</sequence>
<dbReference type="Pfam" id="PF00534">
    <property type="entry name" value="Glycos_transf_1"/>
    <property type="match status" value="1"/>
</dbReference>
<evidence type="ECO:0000313" key="2">
    <source>
        <dbReference type="EMBL" id="SIT73631.1"/>
    </source>
</evidence>
<dbReference type="EMBL" id="FTPL01000001">
    <property type="protein sequence ID" value="SIT73631.1"/>
    <property type="molecule type" value="Genomic_DNA"/>
</dbReference>
<dbReference type="InterPro" id="IPR001296">
    <property type="entry name" value="Glyco_trans_1"/>
</dbReference>
<dbReference type="Gene3D" id="3.40.50.2000">
    <property type="entry name" value="Glycogen Phosphorylase B"/>
    <property type="match status" value="2"/>
</dbReference>
<keyword evidence="3" id="KW-1185">Reference proteome</keyword>
<name>A0A1U7PNP1_9BACI</name>
<feature type="domain" description="Glycosyl transferase family 1" evidence="1">
    <location>
        <begin position="210"/>
        <end position="363"/>
    </location>
</feature>
<reference evidence="3" key="1">
    <citation type="submission" date="2017-01" db="EMBL/GenBank/DDBJ databases">
        <authorList>
            <person name="Varghese N."/>
            <person name="Submissions S."/>
        </authorList>
    </citation>
    <scope>NUCLEOTIDE SEQUENCE [LARGE SCALE GENOMIC DNA]</scope>
    <source>
        <strain evidence="3">MNA4</strain>
    </source>
</reference>
<evidence type="ECO:0000313" key="3">
    <source>
        <dbReference type="Proteomes" id="UP000187550"/>
    </source>
</evidence>
<dbReference type="InterPro" id="IPR050194">
    <property type="entry name" value="Glycosyltransferase_grp1"/>
</dbReference>